<sequence>MSGAEEISAVTIQPDPYWPCPVSTHRHKRGQCDECKRCFGCETPCGNDIEYACKGSTCCCHTTNYKGQKNNKRKRVQYAAQQVEARRSRREKEPVDDAEVDVVAKSEREVIEDQLADQRDPVQPYMYQISHLALQTETAKRDAMVGHVHGLTRRMIDIISCRDKRASNLLYKLIINQAENELENLRQICRCSCAH</sequence>
<dbReference type="Proteomes" id="UP000054560">
    <property type="component" value="Unassembled WGS sequence"/>
</dbReference>
<gene>
    <name evidence="1" type="ORF">SARC_01742</name>
</gene>
<dbReference type="GeneID" id="25902246"/>
<reference evidence="1 2" key="1">
    <citation type="submission" date="2011-02" db="EMBL/GenBank/DDBJ databases">
        <title>The Genome Sequence of Sphaeroforma arctica JP610.</title>
        <authorList>
            <consortium name="The Broad Institute Genome Sequencing Platform"/>
            <person name="Russ C."/>
            <person name="Cuomo C."/>
            <person name="Young S.K."/>
            <person name="Zeng Q."/>
            <person name="Gargeya S."/>
            <person name="Alvarado L."/>
            <person name="Berlin A."/>
            <person name="Chapman S.B."/>
            <person name="Chen Z."/>
            <person name="Freedman E."/>
            <person name="Gellesch M."/>
            <person name="Goldberg J."/>
            <person name="Griggs A."/>
            <person name="Gujja S."/>
            <person name="Heilman E."/>
            <person name="Heiman D."/>
            <person name="Howarth C."/>
            <person name="Mehta T."/>
            <person name="Neiman D."/>
            <person name="Pearson M."/>
            <person name="Roberts A."/>
            <person name="Saif S."/>
            <person name="Shea T."/>
            <person name="Shenoy N."/>
            <person name="Sisk P."/>
            <person name="Stolte C."/>
            <person name="Sykes S."/>
            <person name="White J."/>
            <person name="Yandava C."/>
            <person name="Burger G."/>
            <person name="Gray M.W."/>
            <person name="Holland P.W.H."/>
            <person name="King N."/>
            <person name="Lang F.B.F."/>
            <person name="Roger A.J."/>
            <person name="Ruiz-Trillo I."/>
            <person name="Haas B."/>
            <person name="Nusbaum C."/>
            <person name="Birren B."/>
        </authorList>
    </citation>
    <scope>NUCLEOTIDE SEQUENCE [LARGE SCALE GENOMIC DNA]</scope>
    <source>
        <strain evidence="1 2">JP610</strain>
    </source>
</reference>
<accession>A0A0L0GAQ4</accession>
<proteinExistence type="predicted"/>
<evidence type="ECO:0000313" key="2">
    <source>
        <dbReference type="Proteomes" id="UP000054560"/>
    </source>
</evidence>
<evidence type="ECO:0000313" key="1">
    <source>
        <dbReference type="EMBL" id="KNC86082.1"/>
    </source>
</evidence>
<dbReference type="EMBL" id="KQ241668">
    <property type="protein sequence ID" value="KNC86082.1"/>
    <property type="molecule type" value="Genomic_DNA"/>
</dbReference>
<dbReference type="RefSeq" id="XP_014159984.1">
    <property type="nucleotide sequence ID" value="XM_014304509.1"/>
</dbReference>
<name>A0A0L0GAQ4_9EUKA</name>
<dbReference type="AlphaFoldDB" id="A0A0L0GAQ4"/>
<protein>
    <submittedName>
        <fullName evidence="1">Uncharacterized protein</fullName>
    </submittedName>
</protein>
<organism evidence="1 2">
    <name type="scientific">Sphaeroforma arctica JP610</name>
    <dbReference type="NCBI Taxonomy" id="667725"/>
    <lineage>
        <taxon>Eukaryota</taxon>
        <taxon>Ichthyosporea</taxon>
        <taxon>Ichthyophonida</taxon>
        <taxon>Sphaeroforma</taxon>
    </lineage>
</organism>
<keyword evidence="2" id="KW-1185">Reference proteome</keyword>